<dbReference type="InterPro" id="IPR018712">
    <property type="entry name" value="Tle1-like_cat"/>
</dbReference>
<comment type="caution">
    <text evidence="2">The sequence shown here is derived from an EMBL/GenBank/DDBJ whole genome shotgun (WGS) entry which is preliminary data.</text>
</comment>
<dbReference type="PANTHER" id="PTHR33840">
    <property type="match status" value="1"/>
</dbReference>
<accession>A0A1X2J053</accession>
<keyword evidence="3" id="KW-1185">Reference proteome</keyword>
<dbReference type="EMBL" id="MCGE01000002">
    <property type="protein sequence ID" value="ORZ24351.1"/>
    <property type="molecule type" value="Genomic_DNA"/>
</dbReference>
<sequence>MPSTIADQSVFRRRVILCMDGTWEDPASDTNVFRWFEHVNMSPHSYHGDQWIQIPGYFKGVGLTDTGQENPVSAMVGHGIDQQILDAYQFLSNTIRDYKKDEVWVIGFSRGAYAARSLVGMLYNVGVLASQHMTPRNLRAAYEFYRHRSPETTPESTEAYAFRKQYQCMNPLIRFLGCFDTVGSLGIPKLPFYMGGSLLQRLFHQRYHFHDTNISPWVQSAFHAIAIHEQRQWFQPVLMKYAAKPYCEQELVQLWFAGTHSDVGGGKNDPHDADSCPNGSLLANKALKWMMEMGQERGIVFTRPINEICHGGKFTLVDSYKSSFIYRLLHRKDRFIDPQVFGHKGIHALYEDGKFSYITDDDLASYPSNTLYTYIDFLLSGKKIKPSGV</sequence>
<evidence type="ECO:0000313" key="3">
    <source>
        <dbReference type="Proteomes" id="UP000193560"/>
    </source>
</evidence>
<evidence type="ECO:0000313" key="2">
    <source>
        <dbReference type="EMBL" id="ORZ24351.1"/>
    </source>
</evidence>
<dbReference type="Pfam" id="PF09994">
    <property type="entry name" value="T6SS_Tle1-like_cat"/>
    <property type="match status" value="1"/>
</dbReference>
<protein>
    <recommendedName>
        <fullName evidence="1">T6SS Phospholipase effector Tle1-like catalytic domain-containing protein</fullName>
    </recommendedName>
</protein>
<gene>
    <name evidence="2" type="ORF">BCR42DRAFT_89417</name>
</gene>
<dbReference type="OrthoDB" id="59699at2759"/>
<proteinExistence type="predicted"/>
<dbReference type="STRING" id="90262.A0A1X2J053"/>
<name>A0A1X2J053_9FUNG</name>
<dbReference type="AlphaFoldDB" id="A0A1X2J053"/>
<feature type="domain" description="T6SS Phospholipase effector Tle1-like catalytic" evidence="1">
    <location>
        <begin position="13"/>
        <end position="292"/>
    </location>
</feature>
<dbReference type="PANTHER" id="PTHR33840:SF1">
    <property type="entry name" value="TLE1 PHOSPHOLIPASE DOMAIN-CONTAINING PROTEIN"/>
    <property type="match status" value="1"/>
</dbReference>
<reference evidence="2 3" key="1">
    <citation type="submission" date="2016-07" db="EMBL/GenBank/DDBJ databases">
        <title>Pervasive Adenine N6-methylation of Active Genes in Fungi.</title>
        <authorList>
            <consortium name="DOE Joint Genome Institute"/>
            <person name="Mondo S.J."/>
            <person name="Dannebaum R.O."/>
            <person name="Kuo R.C."/>
            <person name="Labutti K."/>
            <person name="Haridas S."/>
            <person name="Kuo A."/>
            <person name="Salamov A."/>
            <person name="Ahrendt S.R."/>
            <person name="Lipzen A."/>
            <person name="Sullivan W."/>
            <person name="Andreopoulos W.B."/>
            <person name="Clum A."/>
            <person name="Lindquist E."/>
            <person name="Daum C."/>
            <person name="Ramamoorthy G.K."/>
            <person name="Gryganskyi A."/>
            <person name="Culley D."/>
            <person name="Magnuson J.K."/>
            <person name="James T.Y."/>
            <person name="O'Malley M.A."/>
            <person name="Stajich J.E."/>
            <person name="Spatafora J.W."/>
            <person name="Visel A."/>
            <person name="Grigoriev I.V."/>
        </authorList>
    </citation>
    <scope>NUCLEOTIDE SEQUENCE [LARGE SCALE GENOMIC DNA]</scope>
    <source>
        <strain evidence="2 3">NRRL 1336</strain>
    </source>
</reference>
<dbReference type="SUPFAM" id="SSF53474">
    <property type="entry name" value="alpha/beta-Hydrolases"/>
    <property type="match status" value="1"/>
</dbReference>
<dbReference type="Proteomes" id="UP000193560">
    <property type="component" value="Unassembled WGS sequence"/>
</dbReference>
<dbReference type="InterPro" id="IPR029058">
    <property type="entry name" value="AB_hydrolase_fold"/>
</dbReference>
<evidence type="ECO:0000259" key="1">
    <source>
        <dbReference type="Pfam" id="PF09994"/>
    </source>
</evidence>
<organism evidence="2 3">
    <name type="scientific">Absidia repens</name>
    <dbReference type="NCBI Taxonomy" id="90262"/>
    <lineage>
        <taxon>Eukaryota</taxon>
        <taxon>Fungi</taxon>
        <taxon>Fungi incertae sedis</taxon>
        <taxon>Mucoromycota</taxon>
        <taxon>Mucoromycotina</taxon>
        <taxon>Mucoromycetes</taxon>
        <taxon>Mucorales</taxon>
        <taxon>Cunninghamellaceae</taxon>
        <taxon>Absidia</taxon>
    </lineage>
</organism>